<evidence type="ECO:0000313" key="3">
    <source>
        <dbReference type="Proteomes" id="UP000091926"/>
    </source>
</evidence>
<dbReference type="RefSeq" id="WP_066660849.1">
    <property type="nucleotide sequence ID" value="NZ_CBCSCL010000012.1"/>
</dbReference>
<accession>A0A193GH38</accession>
<keyword evidence="3" id="KW-1185">Reference proteome</keyword>
<dbReference type="Proteomes" id="UP000091926">
    <property type="component" value="Chromosome"/>
</dbReference>
<keyword evidence="1" id="KW-1133">Transmembrane helix</keyword>
<dbReference type="Pfam" id="PF06805">
    <property type="entry name" value="Lambda_tail_I"/>
    <property type="match status" value="1"/>
</dbReference>
<dbReference type="KEGG" id="bfz:BAU07_18845"/>
<dbReference type="EMBL" id="CP016172">
    <property type="protein sequence ID" value="ANN78903.1"/>
    <property type="molecule type" value="Genomic_DNA"/>
</dbReference>
<evidence type="ECO:0000313" key="2">
    <source>
        <dbReference type="EMBL" id="ANN78903.1"/>
    </source>
</evidence>
<keyword evidence="1" id="KW-0472">Membrane</keyword>
<protein>
    <submittedName>
        <fullName evidence="2">Phage tail protein</fullName>
    </submittedName>
</protein>
<dbReference type="OrthoDB" id="5617695at2"/>
<feature type="transmembrane region" description="Helical" evidence="1">
    <location>
        <begin position="94"/>
        <end position="115"/>
    </location>
</feature>
<sequence length="197" mass="20288">MSEKLRTIRLYGSLGTKFGRSHRLAVSSTAEAIRALCVLLPGFEKELTNSESKGVAYACFIGRRNIGEDALEFPVGEEPIRIAPVITGAKRAGLLQTIVGVVLVVVGAVLTYTGVGAAAGAPLMKIGAVLALGGVVQMLSPQQRGLSAKDGPDNGASYNFNGPVNTTAQGNPVPYFAGEGIVGSVVISGGIYAEDQV</sequence>
<evidence type="ECO:0000256" key="1">
    <source>
        <dbReference type="SAM" id="Phobius"/>
    </source>
</evidence>
<organism evidence="2 3">
    <name type="scientific">Bordetella flabilis</name>
    <dbReference type="NCBI Taxonomy" id="463014"/>
    <lineage>
        <taxon>Bacteria</taxon>
        <taxon>Pseudomonadati</taxon>
        <taxon>Pseudomonadota</taxon>
        <taxon>Betaproteobacteria</taxon>
        <taxon>Burkholderiales</taxon>
        <taxon>Alcaligenaceae</taxon>
        <taxon>Bordetella</taxon>
    </lineage>
</organism>
<gene>
    <name evidence="2" type="ORF">BAU07_18845</name>
</gene>
<keyword evidence="1" id="KW-0812">Transmembrane</keyword>
<dbReference type="STRING" id="463014.BAU07_18845"/>
<dbReference type="InterPro" id="IPR010654">
    <property type="entry name" value="Phage_lambda_tail_I"/>
</dbReference>
<dbReference type="AlphaFoldDB" id="A0A193GH38"/>
<name>A0A193GH38_9BORD</name>
<proteinExistence type="predicted"/>
<reference evidence="2 3" key="1">
    <citation type="submission" date="2016-06" db="EMBL/GenBank/DDBJ databases">
        <title>Complete genome sequences of Bordetella bronchialis and Bordetella flabilis.</title>
        <authorList>
            <person name="LiPuma J.J."/>
            <person name="Spilker T."/>
        </authorList>
    </citation>
    <scope>NUCLEOTIDE SEQUENCE [LARGE SCALE GENOMIC DNA]</scope>
    <source>
        <strain evidence="2 3">AU10664</strain>
    </source>
</reference>